<dbReference type="InterPro" id="IPR037185">
    <property type="entry name" value="EmrE-like"/>
</dbReference>
<dbReference type="EMBL" id="JBHRZT010000052">
    <property type="protein sequence ID" value="MFC3884618.1"/>
    <property type="molecule type" value="Genomic_DNA"/>
</dbReference>
<comment type="similarity">
    <text evidence="2">Belongs to the EamA transporter family.</text>
</comment>
<comment type="caution">
    <text evidence="9">The sequence shown here is derived from an EMBL/GenBank/DDBJ whole genome shotgun (WGS) entry which is preliminary data.</text>
</comment>
<feature type="transmembrane region" description="Helical" evidence="7">
    <location>
        <begin position="213"/>
        <end position="234"/>
    </location>
</feature>
<feature type="transmembrane region" description="Helical" evidence="7">
    <location>
        <begin position="153"/>
        <end position="169"/>
    </location>
</feature>
<organism evidence="9 10">
    <name type="scientific">Bacillus songklensis</name>
    <dbReference type="NCBI Taxonomy" id="1069116"/>
    <lineage>
        <taxon>Bacteria</taxon>
        <taxon>Bacillati</taxon>
        <taxon>Bacillota</taxon>
        <taxon>Bacilli</taxon>
        <taxon>Bacillales</taxon>
        <taxon>Bacillaceae</taxon>
        <taxon>Bacillus</taxon>
    </lineage>
</organism>
<feature type="transmembrane region" description="Helical" evidence="7">
    <location>
        <begin position="96"/>
        <end position="115"/>
    </location>
</feature>
<evidence type="ECO:0000256" key="2">
    <source>
        <dbReference type="ARBA" id="ARBA00007362"/>
    </source>
</evidence>
<feature type="transmembrane region" description="Helical" evidence="7">
    <location>
        <begin position="66"/>
        <end position="84"/>
    </location>
</feature>
<evidence type="ECO:0000256" key="1">
    <source>
        <dbReference type="ARBA" id="ARBA00004651"/>
    </source>
</evidence>
<feature type="domain" description="EamA" evidence="8">
    <location>
        <begin position="10"/>
        <end position="138"/>
    </location>
</feature>
<evidence type="ECO:0000256" key="4">
    <source>
        <dbReference type="ARBA" id="ARBA00022692"/>
    </source>
</evidence>
<evidence type="ECO:0000259" key="8">
    <source>
        <dbReference type="Pfam" id="PF00892"/>
    </source>
</evidence>
<evidence type="ECO:0000313" key="10">
    <source>
        <dbReference type="Proteomes" id="UP001595752"/>
    </source>
</evidence>
<feature type="transmembrane region" description="Helical" evidence="7">
    <location>
        <begin position="122"/>
        <end position="141"/>
    </location>
</feature>
<dbReference type="SUPFAM" id="SSF103481">
    <property type="entry name" value="Multidrug resistance efflux transporter EmrE"/>
    <property type="match status" value="2"/>
</dbReference>
<protein>
    <submittedName>
        <fullName evidence="9">DMT family transporter</fullName>
    </submittedName>
</protein>
<dbReference type="InterPro" id="IPR050638">
    <property type="entry name" value="AA-Vitamin_Transporters"/>
</dbReference>
<feature type="domain" description="EamA" evidence="8">
    <location>
        <begin position="151"/>
        <end position="285"/>
    </location>
</feature>
<accession>A0ABV8B375</accession>
<dbReference type="InterPro" id="IPR000620">
    <property type="entry name" value="EamA_dom"/>
</dbReference>
<keyword evidence="3" id="KW-1003">Cell membrane</keyword>
<keyword evidence="4 7" id="KW-0812">Transmembrane</keyword>
<feature type="transmembrane region" description="Helical" evidence="7">
    <location>
        <begin position="181"/>
        <end position="201"/>
    </location>
</feature>
<dbReference type="Proteomes" id="UP001595752">
    <property type="component" value="Unassembled WGS sequence"/>
</dbReference>
<keyword evidence="6 7" id="KW-0472">Membrane</keyword>
<feature type="transmembrane region" description="Helical" evidence="7">
    <location>
        <begin position="270"/>
        <end position="291"/>
    </location>
</feature>
<dbReference type="PANTHER" id="PTHR32322">
    <property type="entry name" value="INNER MEMBRANE TRANSPORTER"/>
    <property type="match status" value="1"/>
</dbReference>
<proteinExistence type="inferred from homology"/>
<evidence type="ECO:0000256" key="6">
    <source>
        <dbReference type="ARBA" id="ARBA00023136"/>
    </source>
</evidence>
<sequence length="306" mass="33046">MQKYKVYGALVMIMLFWGFNVSATKVLVSHFAPLTMTSFRILIAGLSVLLMLKIMKASRKLQLKELGFITFVGLFNVVGHHFFLSLGLQKTTATNGGLIMGLAPLMTTVLAILFLGTRLTFIRFIGIVFGLTGVSFVVLHGSGTLSSGSVGDLFVFLSLLIQAVSYVFIRKASSTIDGRLMTGWMLVTGSVLLFIMSLFMEPKGLSTMVSGDIGIWMVFLASAILATAVGHMVYNQTVQHIGAAESAIFLNLSPFFALVGSSLFLGEPIYLQQLIGFVFIIAGVICGSGIVEKAMRSRKKSINISA</sequence>
<evidence type="ECO:0000313" key="9">
    <source>
        <dbReference type="EMBL" id="MFC3884618.1"/>
    </source>
</evidence>
<name>A0ABV8B375_9BACI</name>
<gene>
    <name evidence="9" type="ORF">ACFOU2_14400</name>
</gene>
<dbReference type="PANTHER" id="PTHR32322:SF18">
    <property type="entry name" value="S-ADENOSYLMETHIONINE_S-ADENOSYLHOMOCYSTEINE TRANSPORTER"/>
    <property type="match status" value="1"/>
</dbReference>
<evidence type="ECO:0000256" key="5">
    <source>
        <dbReference type="ARBA" id="ARBA00022989"/>
    </source>
</evidence>
<evidence type="ECO:0000256" key="3">
    <source>
        <dbReference type="ARBA" id="ARBA00022475"/>
    </source>
</evidence>
<comment type="subcellular location">
    <subcellularLocation>
        <location evidence="1">Cell membrane</location>
        <topology evidence="1">Multi-pass membrane protein</topology>
    </subcellularLocation>
</comment>
<keyword evidence="5 7" id="KW-1133">Transmembrane helix</keyword>
<feature type="transmembrane region" description="Helical" evidence="7">
    <location>
        <begin position="7"/>
        <end position="28"/>
    </location>
</feature>
<evidence type="ECO:0000256" key="7">
    <source>
        <dbReference type="SAM" id="Phobius"/>
    </source>
</evidence>
<reference evidence="10" key="1">
    <citation type="journal article" date="2019" name="Int. J. Syst. Evol. Microbiol.">
        <title>The Global Catalogue of Microorganisms (GCM) 10K type strain sequencing project: providing services to taxonomists for standard genome sequencing and annotation.</title>
        <authorList>
            <consortium name="The Broad Institute Genomics Platform"/>
            <consortium name="The Broad Institute Genome Sequencing Center for Infectious Disease"/>
            <person name="Wu L."/>
            <person name="Ma J."/>
        </authorList>
    </citation>
    <scope>NUCLEOTIDE SEQUENCE [LARGE SCALE GENOMIC DNA]</scope>
    <source>
        <strain evidence="10">CCUG 61889</strain>
    </source>
</reference>
<feature type="transmembrane region" description="Helical" evidence="7">
    <location>
        <begin position="246"/>
        <end position="264"/>
    </location>
</feature>
<keyword evidence="10" id="KW-1185">Reference proteome</keyword>
<dbReference type="RefSeq" id="WP_377916217.1">
    <property type="nucleotide sequence ID" value="NZ_JBHRZT010000052.1"/>
</dbReference>
<feature type="transmembrane region" description="Helical" evidence="7">
    <location>
        <begin position="34"/>
        <end position="54"/>
    </location>
</feature>
<dbReference type="Pfam" id="PF00892">
    <property type="entry name" value="EamA"/>
    <property type="match status" value="2"/>
</dbReference>